<evidence type="ECO:0000313" key="3">
    <source>
        <dbReference type="Proteomes" id="UP000319160"/>
    </source>
</evidence>
<feature type="region of interest" description="Disordered" evidence="1">
    <location>
        <begin position="1"/>
        <end position="31"/>
    </location>
</feature>
<keyword evidence="3" id="KW-1185">Reference proteome</keyword>
<reference evidence="3" key="1">
    <citation type="submission" date="2019-06" db="EMBL/GenBank/DDBJ databases">
        <title>Draft genome sequence of the griseofulvin-producing fungus Xylaria cubensis strain G536.</title>
        <authorList>
            <person name="Mead M.E."/>
            <person name="Raja H.A."/>
            <person name="Steenwyk J.L."/>
            <person name="Knowles S.L."/>
            <person name="Oberlies N.H."/>
            <person name="Rokas A."/>
        </authorList>
    </citation>
    <scope>NUCLEOTIDE SEQUENCE [LARGE SCALE GENOMIC DNA]</scope>
    <source>
        <strain evidence="3">G536</strain>
    </source>
</reference>
<comment type="caution">
    <text evidence="2">The sequence shown here is derived from an EMBL/GenBank/DDBJ whole genome shotgun (WGS) entry which is preliminary data.</text>
</comment>
<gene>
    <name evidence="2" type="ORF">FHL15_009658</name>
</gene>
<proteinExistence type="predicted"/>
<organism evidence="2 3">
    <name type="scientific">Xylaria flabelliformis</name>
    <dbReference type="NCBI Taxonomy" id="2512241"/>
    <lineage>
        <taxon>Eukaryota</taxon>
        <taxon>Fungi</taxon>
        <taxon>Dikarya</taxon>
        <taxon>Ascomycota</taxon>
        <taxon>Pezizomycotina</taxon>
        <taxon>Sordariomycetes</taxon>
        <taxon>Xylariomycetidae</taxon>
        <taxon>Xylariales</taxon>
        <taxon>Xylariaceae</taxon>
        <taxon>Xylaria</taxon>
    </lineage>
</organism>
<evidence type="ECO:0000256" key="1">
    <source>
        <dbReference type="SAM" id="MobiDB-lite"/>
    </source>
</evidence>
<dbReference type="AlphaFoldDB" id="A0A553HNJ3"/>
<protein>
    <submittedName>
        <fullName evidence="2">Uncharacterized protein</fullName>
    </submittedName>
</protein>
<accession>A0A553HNJ3</accession>
<dbReference type="EMBL" id="VFLP01000067">
    <property type="protein sequence ID" value="TRX89489.1"/>
    <property type="molecule type" value="Genomic_DNA"/>
</dbReference>
<sequence length="522" mass="58626">MQEVSDFEESEDEDEEFEGENEGSENGTMNPRNSRKSGCYCEFIGNCPVGQEAKLACAVYPSDIVCPFPHTMVTSADTQTDRSKTHAWLSEIKTRISNMGTYFDYKSSTTETLLHPRNQRYLAKVRPLPFTRCLLRDTGEDVKLSYRLFSARALYDASYEINLIDENTVLLEPMVDITRRVRTIRPMMRAILKGFRGAGLGLAGGTLAVGRHNMFPKDSLDVTKRLEGILQALSSDLVRAAQARWGGTKGPGVPLGFPDDDGHLHGERHEAGHPIKSQSLPKTHIPFVTLSGPSSSVLGKGSHLRPVSYEANQESRFITFIAIYSRGALSALNRLLYDAEKTPIMPLSTPDSYTIWREAGPCFLLHLLHGVVYTHIVDEHFNIGTPGRLKGTFGPRTGLRSLKFRYANPGCLSRSFCNSCCEKFRTMYDYLTRVGAHIDAVDRPGKSLDPTLVVFLVQDIYADAQKNRRSRDHQVDPWETLARAESQKPGDCSGEIAPPHSWYEHQHRPAMQRIYRMDLKPR</sequence>
<name>A0A553HNJ3_9PEZI</name>
<feature type="compositionally biased region" description="Acidic residues" evidence="1">
    <location>
        <begin position="1"/>
        <end position="23"/>
    </location>
</feature>
<dbReference type="Proteomes" id="UP000319160">
    <property type="component" value="Unassembled WGS sequence"/>
</dbReference>
<evidence type="ECO:0000313" key="2">
    <source>
        <dbReference type="EMBL" id="TRX89489.1"/>
    </source>
</evidence>